<dbReference type="Gene3D" id="1.10.30.10">
    <property type="entry name" value="High mobility group box domain"/>
    <property type="match status" value="1"/>
</dbReference>
<gene>
    <name evidence="3" type="ORF">M9Y10_038740</name>
</gene>
<dbReference type="CDD" id="cd00084">
    <property type="entry name" value="HMG-box_SF"/>
    <property type="match status" value="1"/>
</dbReference>
<sequence length="145" mass="17281">MSETKPSDLWDSILLKFIQEKVQNSPSTPISDAYSEAYQTFLDQKWICYLEPNKYNFTEEEYQKLGFDDGPDLTRIPRSRYLYIKGIPSKKSLAQAAPARKKTRYNNFTAERFKIYKGEDFKEISKKISLEWKELTEEEKQKYDY</sequence>
<keyword evidence="4" id="KW-1185">Reference proteome</keyword>
<keyword evidence="1" id="KW-0238">DNA-binding</keyword>
<dbReference type="PROSITE" id="PS50118">
    <property type="entry name" value="HMG_BOX_2"/>
    <property type="match status" value="1"/>
</dbReference>
<proteinExistence type="predicted"/>
<evidence type="ECO:0000313" key="3">
    <source>
        <dbReference type="EMBL" id="KAK8887687.1"/>
    </source>
</evidence>
<accession>A0ABR2KB40</accession>
<evidence type="ECO:0000256" key="1">
    <source>
        <dbReference type="PROSITE-ProRule" id="PRU00267"/>
    </source>
</evidence>
<reference evidence="3 4" key="1">
    <citation type="submission" date="2024-04" db="EMBL/GenBank/DDBJ databases">
        <title>Tritrichomonas musculus Genome.</title>
        <authorList>
            <person name="Alves-Ferreira E."/>
            <person name="Grigg M."/>
            <person name="Lorenzi H."/>
            <person name="Galac M."/>
        </authorList>
    </citation>
    <scope>NUCLEOTIDE SEQUENCE [LARGE SCALE GENOMIC DNA]</scope>
    <source>
        <strain evidence="3 4">EAF2021</strain>
    </source>
</reference>
<protein>
    <recommendedName>
        <fullName evidence="2">HMG box domain-containing protein</fullName>
    </recommendedName>
</protein>
<dbReference type="EMBL" id="JAPFFF010000006">
    <property type="protein sequence ID" value="KAK8887687.1"/>
    <property type="molecule type" value="Genomic_DNA"/>
</dbReference>
<keyword evidence="1" id="KW-0539">Nucleus</keyword>
<evidence type="ECO:0000313" key="4">
    <source>
        <dbReference type="Proteomes" id="UP001470230"/>
    </source>
</evidence>
<dbReference type="Proteomes" id="UP001470230">
    <property type="component" value="Unassembled WGS sequence"/>
</dbReference>
<dbReference type="InterPro" id="IPR009071">
    <property type="entry name" value="HMG_box_dom"/>
</dbReference>
<dbReference type="InterPro" id="IPR036910">
    <property type="entry name" value="HMG_box_dom_sf"/>
</dbReference>
<organism evidence="3 4">
    <name type="scientific">Tritrichomonas musculus</name>
    <dbReference type="NCBI Taxonomy" id="1915356"/>
    <lineage>
        <taxon>Eukaryota</taxon>
        <taxon>Metamonada</taxon>
        <taxon>Parabasalia</taxon>
        <taxon>Tritrichomonadida</taxon>
        <taxon>Tritrichomonadidae</taxon>
        <taxon>Tritrichomonas</taxon>
    </lineage>
</organism>
<name>A0ABR2KB40_9EUKA</name>
<feature type="domain" description="HMG box" evidence="2">
    <location>
        <begin position="98"/>
        <end position="145"/>
    </location>
</feature>
<evidence type="ECO:0000259" key="2">
    <source>
        <dbReference type="PROSITE" id="PS50118"/>
    </source>
</evidence>
<feature type="DNA-binding region" description="HMG box" evidence="1">
    <location>
        <begin position="98"/>
        <end position="145"/>
    </location>
</feature>
<comment type="caution">
    <text evidence="3">The sequence shown here is derived from an EMBL/GenBank/DDBJ whole genome shotgun (WGS) entry which is preliminary data.</text>
</comment>
<dbReference type="SUPFAM" id="SSF47095">
    <property type="entry name" value="HMG-box"/>
    <property type="match status" value="1"/>
</dbReference>